<dbReference type="AlphaFoldDB" id="A0A4Y2GDQ3"/>
<evidence type="ECO:0000313" key="1">
    <source>
        <dbReference type="EMBL" id="GBM51962.1"/>
    </source>
</evidence>
<sequence>MYPACPCSLANKITRVNLVDLIGPVIYVMAGENLGRVQKWVIQLTGVDKNVTIYVLVVPNSLEAQGRDGQVVESRLQQPMGAGSNPDFSGDSSHTQAWCMLNLSRVKYTAVVVEAWVWDCQLKCRPHNLTTVQYYETLLIIALMLLQKLELL</sequence>
<organism evidence="1 2">
    <name type="scientific">Araneus ventricosus</name>
    <name type="common">Orbweaver spider</name>
    <name type="synonym">Epeira ventricosa</name>
    <dbReference type="NCBI Taxonomy" id="182803"/>
    <lineage>
        <taxon>Eukaryota</taxon>
        <taxon>Metazoa</taxon>
        <taxon>Ecdysozoa</taxon>
        <taxon>Arthropoda</taxon>
        <taxon>Chelicerata</taxon>
        <taxon>Arachnida</taxon>
        <taxon>Araneae</taxon>
        <taxon>Araneomorphae</taxon>
        <taxon>Entelegynae</taxon>
        <taxon>Araneoidea</taxon>
        <taxon>Araneidae</taxon>
        <taxon>Araneus</taxon>
    </lineage>
</organism>
<proteinExistence type="predicted"/>
<keyword evidence="2" id="KW-1185">Reference proteome</keyword>
<accession>A0A4Y2GDQ3</accession>
<name>A0A4Y2GDQ3_ARAVE</name>
<gene>
    <name evidence="1" type="ORF">AVEN_194257_1</name>
</gene>
<comment type="caution">
    <text evidence="1">The sequence shown here is derived from an EMBL/GenBank/DDBJ whole genome shotgun (WGS) entry which is preliminary data.</text>
</comment>
<evidence type="ECO:0000313" key="2">
    <source>
        <dbReference type="Proteomes" id="UP000499080"/>
    </source>
</evidence>
<dbReference type="EMBL" id="BGPR01001357">
    <property type="protein sequence ID" value="GBM51962.1"/>
    <property type="molecule type" value="Genomic_DNA"/>
</dbReference>
<dbReference type="Proteomes" id="UP000499080">
    <property type="component" value="Unassembled WGS sequence"/>
</dbReference>
<reference evidence="1 2" key="1">
    <citation type="journal article" date="2019" name="Sci. Rep.">
        <title>Orb-weaving spider Araneus ventricosus genome elucidates the spidroin gene catalogue.</title>
        <authorList>
            <person name="Kono N."/>
            <person name="Nakamura H."/>
            <person name="Ohtoshi R."/>
            <person name="Moran D.A.P."/>
            <person name="Shinohara A."/>
            <person name="Yoshida Y."/>
            <person name="Fujiwara M."/>
            <person name="Mori M."/>
            <person name="Tomita M."/>
            <person name="Arakawa K."/>
        </authorList>
    </citation>
    <scope>NUCLEOTIDE SEQUENCE [LARGE SCALE GENOMIC DNA]</scope>
</reference>
<protein>
    <submittedName>
        <fullName evidence="1">Uncharacterized protein</fullName>
    </submittedName>
</protein>